<dbReference type="GO" id="GO:0016705">
    <property type="term" value="F:oxidoreductase activity, acting on paired donors, with incorporation or reduction of molecular oxygen"/>
    <property type="evidence" value="ECO:0007669"/>
    <property type="project" value="InterPro"/>
</dbReference>
<evidence type="ECO:0000313" key="14">
    <source>
        <dbReference type="Proteomes" id="UP000233551"/>
    </source>
</evidence>
<dbReference type="Proteomes" id="UP000233551">
    <property type="component" value="Unassembled WGS sequence"/>
</dbReference>
<dbReference type="Pfam" id="PF00067">
    <property type="entry name" value="p450"/>
    <property type="match status" value="1"/>
</dbReference>
<evidence type="ECO:0000256" key="10">
    <source>
        <dbReference type="ARBA" id="ARBA00023033"/>
    </source>
</evidence>
<comment type="caution">
    <text evidence="13">The sequence shown here is derived from an EMBL/GenBank/DDBJ whole genome shotgun (WGS) entry which is preliminary data.</text>
</comment>
<reference evidence="13 14" key="1">
    <citation type="submission" date="2017-11" db="EMBL/GenBank/DDBJ databases">
        <title>De-novo sequencing of pomegranate (Punica granatum L.) genome.</title>
        <authorList>
            <person name="Akparov Z."/>
            <person name="Amiraslanov A."/>
            <person name="Hajiyeva S."/>
            <person name="Abbasov M."/>
            <person name="Kaur K."/>
            <person name="Hamwieh A."/>
            <person name="Solovyev V."/>
            <person name="Salamov A."/>
            <person name="Braich B."/>
            <person name="Kosarev P."/>
            <person name="Mahmoud A."/>
            <person name="Hajiyev E."/>
            <person name="Babayeva S."/>
            <person name="Izzatullayeva V."/>
            <person name="Mammadov A."/>
            <person name="Mammadov A."/>
            <person name="Sharifova S."/>
            <person name="Ojaghi J."/>
            <person name="Eynullazada K."/>
            <person name="Bayramov B."/>
            <person name="Abdulazimova A."/>
            <person name="Shahmuradov I."/>
        </authorList>
    </citation>
    <scope>NUCLEOTIDE SEQUENCE [LARGE SCALE GENOMIC DNA]</scope>
    <source>
        <strain evidence="14">cv. AG2017</strain>
        <tissue evidence="13">Leaf</tissue>
    </source>
</reference>
<evidence type="ECO:0000256" key="9">
    <source>
        <dbReference type="ARBA" id="ARBA00023004"/>
    </source>
</evidence>
<evidence type="ECO:0000256" key="12">
    <source>
        <dbReference type="RuleBase" id="RU000461"/>
    </source>
</evidence>
<keyword evidence="10 12" id="KW-0503">Monooxygenase</keyword>
<evidence type="ECO:0000313" key="13">
    <source>
        <dbReference type="EMBL" id="PKI45496.1"/>
    </source>
</evidence>
<keyword evidence="7" id="KW-1133">Transmembrane helix</keyword>
<comment type="cofactor">
    <cofactor evidence="1">
        <name>heme</name>
        <dbReference type="ChEBI" id="CHEBI:30413"/>
    </cofactor>
</comment>
<keyword evidence="4 12" id="KW-0349">Heme</keyword>
<evidence type="ECO:0000256" key="2">
    <source>
        <dbReference type="ARBA" id="ARBA00004370"/>
    </source>
</evidence>
<keyword evidence="11" id="KW-0472">Membrane</keyword>
<dbReference type="InterPro" id="IPR001128">
    <property type="entry name" value="Cyt_P450"/>
</dbReference>
<keyword evidence="9 12" id="KW-0408">Iron</keyword>
<dbReference type="InterPro" id="IPR017972">
    <property type="entry name" value="Cyt_P450_CS"/>
</dbReference>
<accession>A0A2I0IPY8</accession>
<dbReference type="SUPFAM" id="SSF48264">
    <property type="entry name" value="Cytochrome P450"/>
    <property type="match status" value="1"/>
</dbReference>
<evidence type="ECO:0000256" key="6">
    <source>
        <dbReference type="ARBA" id="ARBA00022723"/>
    </source>
</evidence>
<dbReference type="InterPro" id="IPR036396">
    <property type="entry name" value="Cyt_P450_sf"/>
</dbReference>
<keyword evidence="5" id="KW-0812">Transmembrane</keyword>
<organism evidence="13 14">
    <name type="scientific">Punica granatum</name>
    <name type="common">Pomegranate</name>
    <dbReference type="NCBI Taxonomy" id="22663"/>
    <lineage>
        <taxon>Eukaryota</taxon>
        <taxon>Viridiplantae</taxon>
        <taxon>Streptophyta</taxon>
        <taxon>Embryophyta</taxon>
        <taxon>Tracheophyta</taxon>
        <taxon>Spermatophyta</taxon>
        <taxon>Magnoliopsida</taxon>
        <taxon>eudicotyledons</taxon>
        <taxon>Gunneridae</taxon>
        <taxon>Pentapetalae</taxon>
        <taxon>rosids</taxon>
        <taxon>malvids</taxon>
        <taxon>Myrtales</taxon>
        <taxon>Lythraceae</taxon>
        <taxon>Punica</taxon>
    </lineage>
</organism>
<dbReference type="GO" id="GO:0005506">
    <property type="term" value="F:iron ion binding"/>
    <property type="evidence" value="ECO:0007669"/>
    <property type="project" value="InterPro"/>
</dbReference>
<evidence type="ECO:0000256" key="1">
    <source>
        <dbReference type="ARBA" id="ARBA00001971"/>
    </source>
</evidence>
<dbReference type="InterPro" id="IPR050651">
    <property type="entry name" value="Plant_Cytochrome_P450_Monoox"/>
</dbReference>
<comment type="subcellular location">
    <subcellularLocation>
        <location evidence="2">Membrane</location>
    </subcellularLocation>
</comment>
<evidence type="ECO:0000256" key="3">
    <source>
        <dbReference type="ARBA" id="ARBA00010617"/>
    </source>
</evidence>
<dbReference type="PANTHER" id="PTHR47947">
    <property type="entry name" value="CYTOCHROME P450 82C3-RELATED"/>
    <property type="match status" value="1"/>
</dbReference>
<sequence>MWPTSFDFRNKKFIPFGSGRRMCPGISLGLQVIGLALASFLHAFIVQTPGDEAVDMEEAVGLTNLKATPHEVLISPRVPEHMYYK</sequence>
<proteinExistence type="inferred from homology"/>
<dbReference type="EMBL" id="PGOL01002716">
    <property type="protein sequence ID" value="PKI45496.1"/>
    <property type="molecule type" value="Genomic_DNA"/>
</dbReference>
<keyword evidence="6 12" id="KW-0479">Metal-binding</keyword>
<dbReference type="GO" id="GO:0016020">
    <property type="term" value="C:membrane"/>
    <property type="evidence" value="ECO:0007669"/>
    <property type="project" value="UniProtKB-SubCell"/>
</dbReference>
<dbReference type="Gene3D" id="1.10.630.10">
    <property type="entry name" value="Cytochrome P450"/>
    <property type="match status" value="1"/>
</dbReference>
<evidence type="ECO:0000256" key="7">
    <source>
        <dbReference type="ARBA" id="ARBA00022989"/>
    </source>
</evidence>
<protein>
    <submittedName>
        <fullName evidence="13">Uncharacterized protein</fullName>
    </submittedName>
</protein>
<evidence type="ECO:0000256" key="5">
    <source>
        <dbReference type="ARBA" id="ARBA00022692"/>
    </source>
</evidence>
<dbReference type="PANTHER" id="PTHR47947:SF26">
    <property type="entry name" value="CYTOCHROME P450"/>
    <property type="match status" value="1"/>
</dbReference>
<dbReference type="STRING" id="22663.A0A2I0IPY8"/>
<evidence type="ECO:0000256" key="11">
    <source>
        <dbReference type="ARBA" id="ARBA00023136"/>
    </source>
</evidence>
<keyword evidence="8 12" id="KW-0560">Oxidoreductase</keyword>
<evidence type="ECO:0000256" key="8">
    <source>
        <dbReference type="ARBA" id="ARBA00023002"/>
    </source>
</evidence>
<dbReference type="GO" id="GO:0004497">
    <property type="term" value="F:monooxygenase activity"/>
    <property type="evidence" value="ECO:0007669"/>
    <property type="project" value="UniProtKB-KW"/>
</dbReference>
<dbReference type="AlphaFoldDB" id="A0A2I0IPY8"/>
<dbReference type="GO" id="GO:0020037">
    <property type="term" value="F:heme binding"/>
    <property type="evidence" value="ECO:0007669"/>
    <property type="project" value="InterPro"/>
</dbReference>
<name>A0A2I0IPY8_PUNGR</name>
<evidence type="ECO:0000256" key="4">
    <source>
        <dbReference type="ARBA" id="ARBA00022617"/>
    </source>
</evidence>
<comment type="similarity">
    <text evidence="3 12">Belongs to the cytochrome P450 family.</text>
</comment>
<gene>
    <name evidence="13" type="ORF">CRG98_034151</name>
</gene>
<keyword evidence="14" id="KW-1185">Reference proteome</keyword>
<dbReference type="PROSITE" id="PS00086">
    <property type="entry name" value="CYTOCHROME_P450"/>
    <property type="match status" value="1"/>
</dbReference>